<sequence>MPAALASQWRDRRRLVFQSVFQTGVSQPTPTPQPTSSNHFVEPGPSFVGHAASAASLVDHSLQSSRHHQQHNTHHGRGHTLQPLGEHLGACHPASASASARNTTPVLPHQTVAQPVFPSLTAAANDQVAYDQAWHVVTAHIALPSSATADDSFGILAAESQQAPRKQDADSGFYDAFALVVNASTLLPRATHTDDIVAWHLRQVRVHFAQHVIPLLAGCVADEADGSGGAVGERDDPQGPGRRGNYYERHIVIVMSSIRTLEAALRLYFYGLGQLLSGFSRLSCGGPEAAKEAELLHARFRRDIHALVSNSASESLMASVKVVLVRLAGTILGIPTRDEPGTGNAQPARPAPPGRDDLRAAAARERLLELVQQLNDVGLAGERFHVLFAEVMDAMMSEFVTGAYAGVWSAPDPRSFSAAMNTVSRAASLSAASPCIRSLNDWVENHFAQLSFQVLSCISPDPHGPLPVSLGDLKTFQSLALGRLAALRIEELFDIVLAWPASRPALDDLRGSITTAARRKQLTDSFSRTLQRRLLHPGCSTLEILQTYISIIRTLHALDHSKVLLSHVEPSLQLYLCQREDAVRIVVSGLLASPEEVRAARRAKTVWRRQGKKGSGDVEEDTNTDSFDIAPFTTPTMPGKSSIMTPGDRKLRDSSSTDVHDDPYYATTLETAPAPRATKLVELAILLNDPSQTRRTAAADAASAADEDIDWNDMNWVPDPVDAGANYKRPKSEDVIGTLISALGSEDVFIKEFSAVVAERLLGEPARFDQELRVLELLKRRFGEAALQNCDVMIKDVQDSRRLDTAIYRARGSGQTRLVLDWDAMAAASGNRKEAEEDVEYHARILSRLFWPGLEREHFLLPKVIAEQQKRYEKGYEDLKSGRKLAWLNQLGQARVELEFSDRTVTVDCTTVEATVIYAFQDEAGDADTATATATAAGAGAKPVRKSVEELYEQLQMDEDLITAALNFWVAKGVLIHRAGSQYYVAETLDDSSAAADPAAGPVPDHPAAAGTEAEEEPAATENTSGGGNLSAGERKRREMYWRYIQGMLTNASATMPLSQMAMMMKVLITDGFPWSNEELQEFLGEKVAAGEMEIVGGKYKLKK</sequence>
<dbReference type="InterPro" id="IPR036388">
    <property type="entry name" value="WH-like_DNA-bd_sf"/>
</dbReference>
<accession>A0ABQ0G0X1</accession>
<organism evidence="9 10">
    <name type="scientific">Madurella fahalii</name>
    <dbReference type="NCBI Taxonomy" id="1157608"/>
    <lineage>
        <taxon>Eukaryota</taxon>
        <taxon>Fungi</taxon>
        <taxon>Dikarya</taxon>
        <taxon>Ascomycota</taxon>
        <taxon>Pezizomycotina</taxon>
        <taxon>Sordariomycetes</taxon>
        <taxon>Sordariomycetidae</taxon>
        <taxon>Sordariales</taxon>
        <taxon>Sordariales incertae sedis</taxon>
        <taxon>Madurella</taxon>
    </lineage>
</organism>
<feature type="compositionally biased region" description="Basic residues" evidence="7">
    <location>
        <begin position="65"/>
        <end position="78"/>
    </location>
</feature>
<dbReference type="PANTHER" id="PTHR45957">
    <property type="entry name" value="ANAPHASE-PROMOTING COMPLEX SUBUNIT 2"/>
    <property type="match status" value="1"/>
</dbReference>
<dbReference type="EMBL" id="BAAFSV010000001">
    <property type="protein sequence ID" value="GAB1311397.1"/>
    <property type="molecule type" value="Genomic_DNA"/>
</dbReference>
<evidence type="ECO:0000256" key="4">
    <source>
        <dbReference type="ARBA" id="ARBA00022786"/>
    </source>
</evidence>
<evidence type="ECO:0000313" key="9">
    <source>
        <dbReference type="EMBL" id="GAB1311397.1"/>
    </source>
</evidence>
<feature type="region of interest" description="Disordered" evidence="7">
    <location>
        <begin position="336"/>
        <end position="356"/>
    </location>
</feature>
<feature type="compositionally biased region" description="Low complexity" evidence="7">
    <location>
        <begin position="994"/>
        <end position="1012"/>
    </location>
</feature>
<feature type="domain" description="Cullin family profile" evidence="8">
    <location>
        <begin position="738"/>
        <end position="970"/>
    </location>
</feature>
<dbReference type="InterPro" id="IPR016158">
    <property type="entry name" value="Cullin_homology"/>
</dbReference>
<evidence type="ECO:0000256" key="6">
    <source>
        <dbReference type="PROSITE-ProRule" id="PRU00330"/>
    </source>
</evidence>
<feature type="region of interest" description="Disordered" evidence="7">
    <location>
        <begin position="994"/>
        <end position="1032"/>
    </location>
</feature>
<keyword evidence="4" id="KW-0833">Ubl conjugation pathway</keyword>
<dbReference type="SUPFAM" id="SSF75632">
    <property type="entry name" value="Cullin homology domain"/>
    <property type="match status" value="1"/>
</dbReference>
<dbReference type="SMART" id="SM00182">
    <property type="entry name" value="CULLIN"/>
    <property type="match status" value="1"/>
</dbReference>
<comment type="caution">
    <text evidence="9">The sequence shown here is derived from an EMBL/GenBank/DDBJ whole genome shotgun (WGS) entry which is preliminary data.</text>
</comment>
<evidence type="ECO:0000256" key="3">
    <source>
        <dbReference type="ARBA" id="ARBA00022776"/>
    </source>
</evidence>
<evidence type="ECO:0000256" key="1">
    <source>
        <dbReference type="ARBA" id="ARBA00016068"/>
    </source>
</evidence>
<keyword evidence="5" id="KW-0131">Cell cycle</keyword>
<feature type="compositionally biased region" description="Basic and acidic residues" evidence="7">
    <location>
        <begin position="647"/>
        <end position="659"/>
    </location>
</feature>
<keyword evidence="3" id="KW-0498">Mitosis</keyword>
<dbReference type="Gene3D" id="1.20.1310.10">
    <property type="entry name" value="Cullin Repeats"/>
    <property type="match status" value="1"/>
</dbReference>
<keyword evidence="2" id="KW-0132">Cell division</keyword>
<dbReference type="InterPro" id="IPR059120">
    <property type="entry name" value="Cullin-like_AB"/>
</dbReference>
<feature type="region of interest" description="Disordered" evidence="7">
    <location>
        <begin position="23"/>
        <end position="102"/>
    </location>
</feature>
<dbReference type="SMART" id="SM01013">
    <property type="entry name" value="APC2"/>
    <property type="match status" value="1"/>
</dbReference>
<gene>
    <name evidence="9" type="ORF">MFIFM68171_01607</name>
</gene>
<dbReference type="PROSITE" id="PS50069">
    <property type="entry name" value="CULLIN_2"/>
    <property type="match status" value="1"/>
</dbReference>
<dbReference type="Pfam" id="PF08672">
    <property type="entry name" value="ANAPC2"/>
    <property type="match status" value="1"/>
</dbReference>
<dbReference type="GeneID" id="98172352"/>
<protein>
    <recommendedName>
        <fullName evidence="1">Anaphase-promoting complex subunit 2</fullName>
    </recommendedName>
</protein>
<dbReference type="Gene3D" id="1.10.10.10">
    <property type="entry name" value="Winged helix-like DNA-binding domain superfamily/Winged helix DNA-binding domain"/>
    <property type="match status" value="1"/>
</dbReference>
<dbReference type="InterPro" id="IPR036317">
    <property type="entry name" value="Cullin_homology_sf"/>
</dbReference>
<proteinExistence type="inferred from homology"/>
<dbReference type="Proteomes" id="UP001628179">
    <property type="component" value="Unassembled WGS sequence"/>
</dbReference>
<dbReference type="RefSeq" id="XP_070913130.1">
    <property type="nucleotide sequence ID" value="XM_071057029.1"/>
</dbReference>
<comment type="similarity">
    <text evidence="6">Belongs to the cullin family.</text>
</comment>
<dbReference type="InterPro" id="IPR044554">
    <property type="entry name" value="ANAPC2"/>
</dbReference>
<dbReference type="PANTHER" id="PTHR45957:SF1">
    <property type="entry name" value="ANAPHASE-PROMOTING COMPLEX SUBUNIT 2"/>
    <property type="match status" value="1"/>
</dbReference>
<keyword evidence="10" id="KW-1185">Reference proteome</keyword>
<dbReference type="SUPFAM" id="SSF46785">
    <property type="entry name" value="Winged helix' DNA-binding domain"/>
    <property type="match status" value="1"/>
</dbReference>
<evidence type="ECO:0000313" key="10">
    <source>
        <dbReference type="Proteomes" id="UP001628179"/>
    </source>
</evidence>
<dbReference type="Pfam" id="PF25773">
    <property type="entry name" value="TPR_ANAPC2"/>
    <property type="match status" value="1"/>
</dbReference>
<evidence type="ECO:0000256" key="2">
    <source>
        <dbReference type="ARBA" id="ARBA00022618"/>
    </source>
</evidence>
<evidence type="ECO:0000256" key="5">
    <source>
        <dbReference type="ARBA" id="ARBA00023306"/>
    </source>
</evidence>
<evidence type="ECO:0000259" key="8">
    <source>
        <dbReference type="PROSITE" id="PS50069"/>
    </source>
</evidence>
<dbReference type="Pfam" id="PF26557">
    <property type="entry name" value="Cullin_AB"/>
    <property type="match status" value="1"/>
</dbReference>
<dbReference type="InterPro" id="IPR014786">
    <property type="entry name" value="ANAPC2_C"/>
</dbReference>
<dbReference type="InterPro" id="IPR036390">
    <property type="entry name" value="WH_DNA-bd_sf"/>
</dbReference>
<dbReference type="InterPro" id="IPR057975">
    <property type="entry name" value="TPR_ANAPC2"/>
</dbReference>
<name>A0ABQ0G0X1_9PEZI</name>
<dbReference type="Gene3D" id="3.30.230.130">
    <property type="entry name" value="Cullin, Chain C, Domain 2"/>
    <property type="match status" value="1"/>
</dbReference>
<reference evidence="9 10" key="1">
    <citation type="submission" date="2024-09" db="EMBL/GenBank/DDBJ databases">
        <title>Itraconazole resistance in Madurella fahalii resulting from another homologue of gene encoding cytochrome P450 14-alpha sterol demethylase (CYP51).</title>
        <authorList>
            <person name="Yoshioka I."/>
            <person name="Fahal A.H."/>
            <person name="Kaneko S."/>
            <person name="Yaguchi T."/>
        </authorList>
    </citation>
    <scope>NUCLEOTIDE SEQUENCE [LARGE SCALE GENOMIC DNA]</scope>
    <source>
        <strain evidence="9 10">IFM 68171</strain>
    </source>
</reference>
<evidence type="ECO:0000256" key="7">
    <source>
        <dbReference type="SAM" id="MobiDB-lite"/>
    </source>
</evidence>
<feature type="region of interest" description="Disordered" evidence="7">
    <location>
        <begin position="610"/>
        <end position="659"/>
    </location>
</feature>